<dbReference type="SUPFAM" id="SSF48371">
    <property type="entry name" value="ARM repeat"/>
    <property type="match status" value="1"/>
</dbReference>
<dbReference type="InterPro" id="IPR011989">
    <property type="entry name" value="ARM-like"/>
</dbReference>
<evidence type="ECO:0000256" key="4">
    <source>
        <dbReference type="ARBA" id="ARBA00022737"/>
    </source>
</evidence>
<reference evidence="10" key="1">
    <citation type="submission" date="2022-11" db="UniProtKB">
        <authorList>
            <consortium name="WormBaseParasite"/>
        </authorList>
    </citation>
    <scope>IDENTIFICATION</scope>
</reference>
<feature type="domain" description="Vacuolar protein 14 C-terminal Fig4-binding" evidence="8">
    <location>
        <begin position="155"/>
        <end position="272"/>
    </location>
</feature>
<evidence type="ECO:0000256" key="7">
    <source>
        <dbReference type="ARBA" id="ARBA00047092"/>
    </source>
</evidence>
<dbReference type="InterPro" id="IPR016024">
    <property type="entry name" value="ARM-type_fold"/>
</dbReference>
<dbReference type="Gene3D" id="1.25.10.10">
    <property type="entry name" value="Leucine-rich Repeat Variant"/>
    <property type="match status" value="1"/>
</dbReference>
<dbReference type="PANTHER" id="PTHR16023:SF0">
    <property type="entry name" value="PROTEIN VAC14 HOMOLOG"/>
    <property type="match status" value="1"/>
</dbReference>
<organism evidence="9 10">
    <name type="scientific">Parascaris equorum</name>
    <name type="common">Equine roundworm</name>
    <dbReference type="NCBI Taxonomy" id="6256"/>
    <lineage>
        <taxon>Eukaryota</taxon>
        <taxon>Metazoa</taxon>
        <taxon>Ecdysozoa</taxon>
        <taxon>Nematoda</taxon>
        <taxon>Chromadorea</taxon>
        <taxon>Rhabditida</taxon>
        <taxon>Spirurina</taxon>
        <taxon>Ascaridomorpha</taxon>
        <taxon>Ascaridoidea</taxon>
        <taxon>Ascarididae</taxon>
        <taxon>Parascaris</taxon>
    </lineage>
</organism>
<comment type="similarity">
    <text evidence="2">Belongs to the VAC14 family.</text>
</comment>
<name>A0A914RMS3_PAREQ</name>
<dbReference type="GO" id="GO:0070772">
    <property type="term" value="C:PAS complex"/>
    <property type="evidence" value="ECO:0007669"/>
    <property type="project" value="InterPro"/>
</dbReference>
<evidence type="ECO:0000256" key="1">
    <source>
        <dbReference type="ARBA" id="ARBA00004308"/>
    </source>
</evidence>
<keyword evidence="4" id="KW-0677">Repeat</keyword>
<dbReference type="GO" id="GO:0006661">
    <property type="term" value="P:phosphatidylinositol biosynthetic process"/>
    <property type="evidence" value="ECO:0007669"/>
    <property type="project" value="InterPro"/>
</dbReference>
<evidence type="ECO:0000313" key="9">
    <source>
        <dbReference type="Proteomes" id="UP000887564"/>
    </source>
</evidence>
<dbReference type="InterPro" id="IPR021841">
    <property type="entry name" value="VAC14_Fig4p-bd"/>
</dbReference>
<dbReference type="InterPro" id="IPR026825">
    <property type="entry name" value="Vac14"/>
</dbReference>
<evidence type="ECO:0000259" key="8">
    <source>
        <dbReference type="Pfam" id="PF11916"/>
    </source>
</evidence>
<dbReference type="PANTHER" id="PTHR16023">
    <property type="entry name" value="TAX1 BINDING PROTEIN-RELATED"/>
    <property type="match status" value="1"/>
</dbReference>
<evidence type="ECO:0000256" key="5">
    <source>
        <dbReference type="ARBA" id="ARBA00023136"/>
    </source>
</evidence>
<dbReference type="Pfam" id="PF11916">
    <property type="entry name" value="Vac14_Fig4_bd"/>
    <property type="match status" value="1"/>
</dbReference>
<evidence type="ECO:0000256" key="6">
    <source>
        <dbReference type="ARBA" id="ARBA00045654"/>
    </source>
</evidence>
<comment type="subunit">
    <text evidence="7">Forms pentamers. Component of the PI(3,5)P2 regulatory complex/PAS complex, at least composed of PIKFYVE, FIG4 and VAC14. VAC14 nucleates the assembly of the complex and serves as a scaffold by pentamerizing into a star-shaped structure, which can bind a single copy each of PIKFYVE and FIG4 and coordinates their activities. Interacts with NOS1.</text>
</comment>
<evidence type="ECO:0000313" key="10">
    <source>
        <dbReference type="WBParaSite" id="PEQ_0000780401-mRNA-1"/>
    </source>
</evidence>
<proteinExistence type="inferred from homology"/>
<evidence type="ECO:0000256" key="3">
    <source>
        <dbReference type="ARBA" id="ARBA00013840"/>
    </source>
</evidence>
<dbReference type="AlphaFoldDB" id="A0A914RMS3"/>
<keyword evidence="5" id="KW-0472">Membrane</keyword>
<comment type="function">
    <text evidence="6">Scaffold protein component of the PI(3,5)P2 regulatory complex which regulates both the synthesis and turnover of phosphatidylinositol 3,5-bisphosphate (PtdIns(3,5)P2). Pentamerizes into a star-shaped structure and nucleates the assembly of the complex. The pentamer binds a single copy each of PIKFYVE and FIG4 and coordinates both PIKfyve kinase activity and FIG4 phosphatase activity, being required to maintain normal levels of phosphatidylinositol 3-phosphate (PtdIns(3)P) and phosphatidylinositol 5-phosphate (PtdIns(5)P). Plays a role in the biogenesis of endosome carrier vesicles (ECV) / multivesicular bodies (MVB) transport intermediates from early endosomes.</text>
</comment>
<dbReference type="Proteomes" id="UP000887564">
    <property type="component" value="Unplaced"/>
</dbReference>
<keyword evidence="9" id="KW-1185">Reference proteome</keyword>
<dbReference type="WBParaSite" id="PEQ_0000780401-mRNA-1">
    <property type="protein sequence ID" value="PEQ_0000780401-mRNA-1"/>
    <property type="gene ID" value="PEQ_0000780401"/>
</dbReference>
<accession>A0A914RMS3</accession>
<protein>
    <recommendedName>
        <fullName evidence="3">Protein VAC14 homolog</fullName>
    </recommendedName>
</protein>
<evidence type="ECO:0000256" key="2">
    <source>
        <dbReference type="ARBA" id="ARBA00010225"/>
    </source>
</evidence>
<dbReference type="GO" id="GO:0010008">
    <property type="term" value="C:endosome membrane"/>
    <property type="evidence" value="ECO:0007669"/>
    <property type="project" value="TreeGrafter"/>
</dbReference>
<sequence length="355" mass="40868">MLNLFHYHVENRTGILSDEIHSVWIFSDFPSLSFIFFFQLSKPTEINTRLLALFTEDAGVKMNAVIAVLLKHIKHENRETRMVVLNWIRHLHKNVPAEIFPYMDRIFPTLLSMLSDTCDDVLLLDLQLLSDLSNISPYLIKFAVSLLKMFHDDPSLLSERGVLIIRQLCLLLDPSHIYRSISVLLMCEGNIEFVSQMVAMLNGILLTATELFEMRDQLKALENEEYVSLFECLYRCWAYQPIALLGLCILSQNYEHATQLAGYLWRLDVTADHQRSLASVLSALLMLLPQTDAFNTLHKRLQCIPSLTLLGTAPKTVSRSKVNFADLLEHFHKICEQQRKSVREKHRQLLIASAQ</sequence>
<comment type="subcellular location">
    <subcellularLocation>
        <location evidence="1">Endomembrane system</location>
    </subcellularLocation>
</comment>